<dbReference type="PIRSF" id="PIRSF003128">
    <property type="entry name" value="RecN"/>
    <property type="match status" value="1"/>
</dbReference>
<dbReference type="Gene3D" id="3.40.50.300">
    <property type="entry name" value="P-loop containing nucleotide triphosphate hydrolases"/>
    <property type="match status" value="2"/>
</dbReference>
<evidence type="ECO:0000256" key="5">
    <source>
        <dbReference type="ARBA" id="ARBA00022763"/>
    </source>
</evidence>
<name>A0A1Q9JFM2_9FIRM</name>
<comment type="function">
    <text evidence="1 9">May be involved in recombinational repair of damaged DNA.</text>
</comment>
<dbReference type="FunFam" id="3.40.50.300:FF:000356">
    <property type="entry name" value="DNA repair protein RecN"/>
    <property type="match status" value="1"/>
</dbReference>
<dbReference type="EMBL" id="MJIE01000001">
    <property type="protein sequence ID" value="OLR54998.1"/>
    <property type="molecule type" value="Genomic_DNA"/>
</dbReference>
<evidence type="ECO:0000256" key="2">
    <source>
        <dbReference type="ARBA" id="ARBA00009441"/>
    </source>
</evidence>
<evidence type="ECO:0000256" key="6">
    <source>
        <dbReference type="ARBA" id="ARBA00022840"/>
    </source>
</evidence>
<evidence type="ECO:0000256" key="9">
    <source>
        <dbReference type="PIRNR" id="PIRNR003128"/>
    </source>
</evidence>
<comment type="caution">
    <text evidence="11">The sequence shown here is derived from an EMBL/GenBank/DDBJ whole genome shotgun (WGS) entry which is preliminary data.</text>
</comment>
<dbReference type="GO" id="GO:0005524">
    <property type="term" value="F:ATP binding"/>
    <property type="evidence" value="ECO:0007669"/>
    <property type="project" value="UniProtKB-KW"/>
</dbReference>
<evidence type="ECO:0000256" key="1">
    <source>
        <dbReference type="ARBA" id="ARBA00003618"/>
    </source>
</evidence>
<dbReference type="GO" id="GO:0006281">
    <property type="term" value="P:DNA repair"/>
    <property type="evidence" value="ECO:0007669"/>
    <property type="project" value="UniProtKB-KW"/>
</dbReference>
<evidence type="ECO:0000313" key="11">
    <source>
        <dbReference type="EMBL" id="OLR54998.1"/>
    </source>
</evidence>
<evidence type="ECO:0000313" key="12">
    <source>
        <dbReference type="Proteomes" id="UP000187404"/>
    </source>
</evidence>
<dbReference type="OrthoDB" id="9806954at2"/>
<dbReference type="InterPro" id="IPR003395">
    <property type="entry name" value="RecF/RecN/SMC_N"/>
</dbReference>
<dbReference type="PANTHER" id="PTHR11059:SF0">
    <property type="entry name" value="DNA REPAIR PROTEIN RECN"/>
    <property type="match status" value="1"/>
</dbReference>
<keyword evidence="7 9" id="KW-0234">DNA repair</keyword>
<evidence type="ECO:0000256" key="3">
    <source>
        <dbReference type="ARBA" id="ARBA00021315"/>
    </source>
</evidence>
<comment type="similarity">
    <text evidence="2 9">Belongs to the RecN family.</text>
</comment>
<keyword evidence="5 9" id="KW-0227">DNA damage</keyword>
<sequence length="539" mass="59647">MIQHLLIQNFAIIENTEIEFEDGLNIITGETGSGKSIVIEAVSLALGARADSSFVRSGKDKAVIQLAASLDGQDYVITREISAAGKNLCRLNGQLVTLGEIAALASRIADIHGQYDNQNLRDPRQHLALVDQYRDAGISPLRAEFDAAYAAYKESRRQLDALLRSEKESRKKADFYRFELAEIQRVDPRPEEDEELTEQIAILQNSEKIFSAVESAYGPLDENEFNVLSSMGNIQYSLESIRSFSREFAETADIFNDAYYGLQDVAARLAGIREQISFRPEELDKLISRLDQIDELKKKYGGSIGDVLAYRDKIQQELSQLENFDELRGALEQETKQRLRALRASAAALTEVRQASAEALGKAIEAELHDLNFDSARFEIRISAAPAISAEGGDEAEFLISTNRGEPLKPLIRVASGGEISRIMLAIKNITGTYEKIPTMIFDEIDAGISGITASIVGRKLREISASHQIICITHLPQIAACGDANYRICKETDANSTYTHVDRLDEEAAVDEIARLLGGEIITETTRRSARELISGKK</sequence>
<dbReference type="GO" id="GO:0043590">
    <property type="term" value="C:bacterial nucleoid"/>
    <property type="evidence" value="ECO:0007669"/>
    <property type="project" value="TreeGrafter"/>
</dbReference>
<accession>A0A1Q9JFM2</accession>
<organism evidence="11 12">
    <name type="scientific">Hornefia porci</name>
    <dbReference type="NCBI Taxonomy" id="2652292"/>
    <lineage>
        <taxon>Bacteria</taxon>
        <taxon>Bacillati</taxon>
        <taxon>Bacillota</taxon>
        <taxon>Clostridia</taxon>
        <taxon>Peptostreptococcales</taxon>
        <taxon>Anaerovoracaceae</taxon>
        <taxon>Hornefia</taxon>
    </lineage>
</organism>
<keyword evidence="4" id="KW-0547">Nucleotide-binding</keyword>
<evidence type="ECO:0000259" key="10">
    <source>
        <dbReference type="Pfam" id="PF02463"/>
    </source>
</evidence>
<dbReference type="SUPFAM" id="SSF52540">
    <property type="entry name" value="P-loop containing nucleoside triphosphate hydrolases"/>
    <property type="match status" value="1"/>
</dbReference>
<keyword evidence="6" id="KW-0067">ATP-binding</keyword>
<dbReference type="InterPro" id="IPR027417">
    <property type="entry name" value="P-loop_NTPase"/>
</dbReference>
<evidence type="ECO:0000256" key="8">
    <source>
        <dbReference type="ARBA" id="ARBA00033408"/>
    </source>
</evidence>
<dbReference type="CDD" id="cd03241">
    <property type="entry name" value="ABC_RecN"/>
    <property type="match status" value="2"/>
</dbReference>
<dbReference type="GO" id="GO:0006310">
    <property type="term" value="P:DNA recombination"/>
    <property type="evidence" value="ECO:0007669"/>
    <property type="project" value="InterPro"/>
</dbReference>
<keyword evidence="12" id="KW-1185">Reference proteome</keyword>
<dbReference type="Proteomes" id="UP000187404">
    <property type="component" value="Unassembled WGS sequence"/>
</dbReference>
<reference evidence="11 12" key="1">
    <citation type="journal article" date="2016" name="Appl. Environ. Microbiol.">
        <title>Function and Phylogeny of Bacterial Butyryl Coenzyme A:Acetate Transferases and Their Diversity in the Proximal Colon of Swine.</title>
        <authorList>
            <person name="Trachsel J."/>
            <person name="Bayles D.O."/>
            <person name="Looft T."/>
            <person name="Levine U.Y."/>
            <person name="Allen H.K."/>
        </authorList>
    </citation>
    <scope>NUCLEOTIDE SEQUENCE [LARGE SCALE GENOMIC DNA]</scope>
    <source>
        <strain evidence="11 12">68-3-10</strain>
    </source>
</reference>
<dbReference type="GO" id="GO:0009432">
    <property type="term" value="P:SOS response"/>
    <property type="evidence" value="ECO:0007669"/>
    <property type="project" value="TreeGrafter"/>
</dbReference>
<gene>
    <name evidence="11" type="ORF">BHK98_02240</name>
</gene>
<evidence type="ECO:0000256" key="4">
    <source>
        <dbReference type="ARBA" id="ARBA00022741"/>
    </source>
</evidence>
<evidence type="ECO:0000256" key="7">
    <source>
        <dbReference type="ARBA" id="ARBA00023204"/>
    </source>
</evidence>
<dbReference type="AlphaFoldDB" id="A0A1Q9JFM2"/>
<dbReference type="PANTHER" id="PTHR11059">
    <property type="entry name" value="DNA REPAIR PROTEIN RECN"/>
    <property type="match status" value="1"/>
</dbReference>
<dbReference type="Pfam" id="PF02463">
    <property type="entry name" value="SMC_N"/>
    <property type="match status" value="1"/>
</dbReference>
<dbReference type="RefSeq" id="WP_075712006.1">
    <property type="nucleotide sequence ID" value="NZ_MJIE01000001.1"/>
</dbReference>
<dbReference type="InterPro" id="IPR004604">
    <property type="entry name" value="DNA_recomb/repair_RecN"/>
</dbReference>
<proteinExistence type="inferred from homology"/>
<dbReference type="NCBIfam" id="TIGR00634">
    <property type="entry name" value="recN"/>
    <property type="match status" value="1"/>
</dbReference>
<dbReference type="STRING" id="1261640.BHK98_02240"/>
<protein>
    <recommendedName>
        <fullName evidence="3 9">DNA repair protein RecN</fullName>
    </recommendedName>
    <alternativeName>
        <fullName evidence="8 9">Recombination protein N</fullName>
    </alternativeName>
</protein>
<feature type="domain" description="RecF/RecN/SMC N-terminal" evidence="10">
    <location>
        <begin position="1"/>
        <end position="495"/>
    </location>
</feature>